<dbReference type="GO" id="GO:0005829">
    <property type="term" value="C:cytosol"/>
    <property type="evidence" value="ECO:0000318"/>
    <property type="project" value="GO_Central"/>
</dbReference>
<feature type="region of interest" description="Disordered" evidence="1">
    <location>
        <begin position="673"/>
        <end position="719"/>
    </location>
</feature>
<dbReference type="AlphaFoldDB" id="A0A2K3DPH1"/>
<dbReference type="Gene3D" id="2.60.120.10">
    <property type="entry name" value="Jelly Rolls"/>
    <property type="match status" value="2"/>
</dbReference>
<dbReference type="InterPro" id="IPR000595">
    <property type="entry name" value="cNMP-bd_dom"/>
</dbReference>
<gene>
    <name evidence="3" type="ORF">CHLRE_06g278650v5</name>
</gene>
<dbReference type="PANTHER" id="PTHR23011">
    <property type="entry name" value="CYCLIC NUCLEOTIDE-BINDING DOMAIN CONTAINING PROTEIN"/>
    <property type="match status" value="1"/>
</dbReference>
<dbReference type="RefSeq" id="XP_042923930.1">
    <property type="nucleotide sequence ID" value="XM_043063224.1"/>
</dbReference>
<dbReference type="FunFam" id="2.60.120.10:FF:000567">
    <property type="entry name" value="Predicted protein"/>
    <property type="match status" value="1"/>
</dbReference>
<dbReference type="GO" id="GO:0030552">
    <property type="term" value="F:cAMP binding"/>
    <property type="evidence" value="ECO:0000318"/>
    <property type="project" value="GO_Central"/>
</dbReference>
<dbReference type="Proteomes" id="UP000006906">
    <property type="component" value="Chromosome 6"/>
</dbReference>
<feature type="domain" description="Cyclic nucleotide-binding" evidence="2">
    <location>
        <begin position="86"/>
        <end position="135"/>
    </location>
</feature>
<dbReference type="GO" id="GO:0034236">
    <property type="term" value="F:protein kinase A catalytic subunit binding"/>
    <property type="evidence" value="ECO:0000318"/>
    <property type="project" value="GO_Central"/>
</dbReference>
<reference evidence="3 4" key="1">
    <citation type="journal article" date="2007" name="Science">
        <title>The Chlamydomonas genome reveals the evolution of key animal and plant functions.</title>
        <authorList>
            <person name="Merchant S.S."/>
            <person name="Prochnik S.E."/>
            <person name="Vallon O."/>
            <person name="Harris E.H."/>
            <person name="Karpowicz S.J."/>
            <person name="Witman G.B."/>
            <person name="Terry A."/>
            <person name="Salamov A."/>
            <person name="Fritz-Laylin L.K."/>
            <person name="Marechal-Drouard L."/>
            <person name="Marshall W.F."/>
            <person name="Qu L.H."/>
            <person name="Nelson D.R."/>
            <person name="Sanderfoot A.A."/>
            <person name="Spalding M.H."/>
            <person name="Kapitonov V.V."/>
            <person name="Ren Q."/>
            <person name="Ferris P."/>
            <person name="Lindquist E."/>
            <person name="Shapiro H."/>
            <person name="Lucas S.M."/>
            <person name="Grimwood J."/>
            <person name="Schmutz J."/>
            <person name="Cardol P."/>
            <person name="Cerutti H."/>
            <person name="Chanfreau G."/>
            <person name="Chen C.L."/>
            <person name="Cognat V."/>
            <person name="Croft M.T."/>
            <person name="Dent R."/>
            <person name="Dutcher S."/>
            <person name="Fernandez E."/>
            <person name="Fukuzawa H."/>
            <person name="Gonzalez-Ballester D."/>
            <person name="Gonzalez-Halphen D."/>
            <person name="Hallmann A."/>
            <person name="Hanikenne M."/>
            <person name="Hippler M."/>
            <person name="Inwood W."/>
            <person name="Jabbari K."/>
            <person name="Kalanon M."/>
            <person name="Kuras R."/>
            <person name="Lefebvre P.A."/>
            <person name="Lemaire S.D."/>
            <person name="Lobanov A.V."/>
            <person name="Lohr M."/>
            <person name="Manuell A."/>
            <person name="Meier I."/>
            <person name="Mets L."/>
            <person name="Mittag M."/>
            <person name="Mittelmeier T."/>
            <person name="Moroney J.V."/>
            <person name="Moseley J."/>
            <person name="Napoli C."/>
            <person name="Nedelcu A.M."/>
            <person name="Niyogi K."/>
            <person name="Novoselov S.V."/>
            <person name="Paulsen I.T."/>
            <person name="Pazour G."/>
            <person name="Purton S."/>
            <person name="Ral J.P."/>
            <person name="Riano-Pachon D.M."/>
            <person name="Riekhof W."/>
            <person name="Rymarquis L."/>
            <person name="Schroda M."/>
            <person name="Stern D."/>
            <person name="Umen J."/>
            <person name="Willows R."/>
            <person name="Wilson N."/>
            <person name="Zimmer S.L."/>
            <person name="Allmer J."/>
            <person name="Balk J."/>
            <person name="Bisova K."/>
            <person name="Chen C.J."/>
            <person name="Elias M."/>
            <person name="Gendler K."/>
            <person name="Hauser C."/>
            <person name="Lamb M.R."/>
            <person name="Ledford H."/>
            <person name="Long J.C."/>
            <person name="Minagawa J."/>
            <person name="Page M.D."/>
            <person name="Pan J."/>
            <person name="Pootakham W."/>
            <person name="Roje S."/>
            <person name="Rose A."/>
            <person name="Stahlberg E."/>
            <person name="Terauchi A.M."/>
            <person name="Yang P."/>
            <person name="Ball S."/>
            <person name="Bowler C."/>
            <person name="Dieckmann C.L."/>
            <person name="Gladyshev V.N."/>
            <person name="Green P."/>
            <person name="Jorgensen R."/>
            <person name="Mayfield S."/>
            <person name="Mueller-Roeber B."/>
            <person name="Rajamani S."/>
            <person name="Sayre R.T."/>
            <person name="Brokstein P."/>
            <person name="Dubchak I."/>
            <person name="Goodstein D."/>
            <person name="Hornick L."/>
            <person name="Huang Y.W."/>
            <person name="Jhaveri J."/>
            <person name="Luo Y."/>
            <person name="Martinez D."/>
            <person name="Ngau W.C."/>
            <person name="Otillar B."/>
            <person name="Poliakov A."/>
            <person name="Porter A."/>
            <person name="Szajkowski L."/>
            <person name="Werner G."/>
            <person name="Zhou K."/>
            <person name="Grigoriev I.V."/>
            <person name="Rokhsar D.S."/>
            <person name="Grossman A.R."/>
        </authorList>
    </citation>
    <scope>NUCLEOTIDE SEQUENCE [LARGE SCALE GENOMIC DNA]</scope>
    <source>
        <strain evidence="4">CC-503</strain>
    </source>
</reference>
<feature type="compositionally biased region" description="Polar residues" evidence="1">
    <location>
        <begin position="583"/>
        <end position="602"/>
    </location>
</feature>
<evidence type="ECO:0000313" key="3">
    <source>
        <dbReference type="EMBL" id="PNW82432.1"/>
    </source>
</evidence>
<feature type="region of interest" description="Disordered" evidence="1">
    <location>
        <begin position="244"/>
        <end position="294"/>
    </location>
</feature>
<feature type="region of interest" description="Disordered" evidence="1">
    <location>
        <begin position="732"/>
        <end position="849"/>
    </location>
</feature>
<dbReference type="InParanoid" id="A0A2K3DPH1"/>
<sequence length="988" mass="103538">MAHAPADALEVFEDVADTDNTGASDKNRARWNRALNKNFTLKATAAFMGAADQRHAARKGYLAMAPESRSESALEVIDEVLVQSVALGRLTRNARLSAAKRAHVTEFLPGEELCSMGEVQDCLLVVMSGEVEVTQGAHSNRPTPIPSQPSSKLFSHAHSSAAEAGGRGAGARASSSSTSAESSIAGELRLGGPHRGSAQQHLASTKSTALVSPLSAVDLDPLPRSLEPGRQPAHPALAAIQRTMAAGSSGSGHSQPQPHGSSTWGSAASRGDLGAQRSQYAAGSSSGGGSGSTLLHRGDTLGALDLQWLSKQSQASARTRSAAQAGPPGSHLTSRAVLATRAELASQQQQRQGSQGFLDVEEGSPATKAQNALQSQLRRLSALGDGGDAGGAQSDSDDDGSEGLGLRWSCSAVAVTRVECVAIGMRQLCEVLASEAWDVDALVDSLEELPMFAPLSTYELRQLARLLRVQVLPGGSVVYKQGTVGNDLYIIRSGYVRLLKQVTLDDNVRQRLNRMSAELSAVREQTDTAAAFLQNASTGPGGSWAGVPLPSSRTGTPRTGGQSRTPLTGTGRSMNGYEPPSSPWKNNRSTSGTNELAGTQHLSGAFTHRDRPATSGQVQVSPNRMGRPPVGPSGGMTARGHPTSLSYSGGLQNPVWGSNPTTTAAGLRRHSITALNPSPPHASPRYHYYTPPLPNGGRKGHQQAAAPHAQGGRRRSSSACADEVLEALGVTPRALGSPAHTEPAKDELVNPEALYRSHADSSEEDGGMGATGRRRHGASRGGSSLPPVVPRLQLHGLGGHQGPSQEERTQVPLHPPQQHHSPQQQQQHPPQGGAAGDPVQPEASGASAGGAVPVWAAGRTARPLGTGEDLVFVELGTLGTGQCFGEVRPDGIAVRTSSAVCDTRTELLAISRTELYNRLGGRVFEYLWNQVPTEGMPPSLDPALEAGACAQQLERSMQWTLYKKKLVAEVLAKKGEERYRKSGALVCR</sequence>
<feature type="compositionally biased region" description="Low complexity" evidence="1">
    <location>
        <begin position="346"/>
        <end position="356"/>
    </location>
</feature>
<dbReference type="OrthoDB" id="552975at2759"/>
<proteinExistence type="predicted"/>
<feature type="region of interest" description="Disordered" evidence="1">
    <location>
        <begin position="135"/>
        <end position="209"/>
    </location>
</feature>
<dbReference type="KEGG" id="cre:CHLRE_06g278650v5"/>
<feature type="compositionally biased region" description="Low complexity" evidence="1">
    <location>
        <begin position="156"/>
        <end position="186"/>
    </location>
</feature>
<dbReference type="InterPro" id="IPR014710">
    <property type="entry name" value="RmlC-like_jellyroll"/>
</dbReference>
<feature type="compositionally biased region" description="Polar residues" evidence="1">
    <location>
        <begin position="136"/>
        <end position="153"/>
    </location>
</feature>
<dbReference type="PANTHER" id="PTHR23011:SF28">
    <property type="entry name" value="CYCLIC NUCLEOTIDE-BINDING DOMAIN CONTAINING PROTEIN"/>
    <property type="match status" value="1"/>
</dbReference>
<evidence type="ECO:0000313" key="4">
    <source>
        <dbReference type="Proteomes" id="UP000006906"/>
    </source>
</evidence>
<feature type="compositionally biased region" description="Polar residues" evidence="1">
    <location>
        <begin position="197"/>
        <end position="209"/>
    </location>
</feature>
<dbReference type="GO" id="GO:0007189">
    <property type="term" value="P:adenylate cyclase-activating G protein-coupled receptor signaling pathway"/>
    <property type="evidence" value="ECO:0000318"/>
    <property type="project" value="GO_Central"/>
</dbReference>
<dbReference type="PaxDb" id="3055-EDP01674"/>
<accession>A0A2K3DPH1</accession>
<keyword evidence="4" id="KW-1185">Reference proteome</keyword>
<feature type="region of interest" description="Disordered" evidence="1">
    <location>
        <begin position="534"/>
        <end position="636"/>
    </location>
</feature>
<dbReference type="PROSITE" id="PS50042">
    <property type="entry name" value="CNMP_BINDING_3"/>
    <property type="match status" value="2"/>
</dbReference>
<dbReference type="ExpressionAtlas" id="A0A2K3DPH1">
    <property type="expression patterns" value="baseline"/>
</dbReference>
<dbReference type="SUPFAM" id="SSF51206">
    <property type="entry name" value="cAMP-binding domain-like"/>
    <property type="match status" value="2"/>
</dbReference>
<feature type="region of interest" description="Disordered" evidence="1">
    <location>
        <begin position="342"/>
        <end position="371"/>
    </location>
</feature>
<evidence type="ECO:0000256" key="1">
    <source>
        <dbReference type="SAM" id="MobiDB-lite"/>
    </source>
</evidence>
<dbReference type="InterPro" id="IPR018490">
    <property type="entry name" value="cNMP-bd_dom_sf"/>
</dbReference>
<feature type="compositionally biased region" description="Polar residues" evidence="1">
    <location>
        <begin position="551"/>
        <end position="573"/>
    </location>
</feature>
<dbReference type="GeneID" id="5720865"/>
<dbReference type="GO" id="GO:0004862">
    <property type="term" value="F:cAMP-dependent protein kinase inhibitor activity"/>
    <property type="evidence" value="ECO:0000318"/>
    <property type="project" value="GO_Central"/>
</dbReference>
<dbReference type="STRING" id="3055.A0A2K3DPH1"/>
<dbReference type="Gramene" id="PNW82432">
    <property type="protein sequence ID" value="PNW82432"/>
    <property type="gene ID" value="CHLRE_06g278650v5"/>
</dbReference>
<feature type="domain" description="Cyclic nucleotide-binding" evidence="2">
    <location>
        <begin position="451"/>
        <end position="501"/>
    </location>
</feature>
<evidence type="ECO:0000259" key="2">
    <source>
        <dbReference type="PROSITE" id="PS50042"/>
    </source>
</evidence>
<dbReference type="GO" id="GO:0005952">
    <property type="term" value="C:cAMP-dependent protein kinase complex"/>
    <property type="evidence" value="ECO:0000318"/>
    <property type="project" value="GO_Central"/>
</dbReference>
<organism evidence="3 4">
    <name type="scientific">Chlamydomonas reinhardtii</name>
    <name type="common">Chlamydomonas smithii</name>
    <dbReference type="NCBI Taxonomy" id="3055"/>
    <lineage>
        <taxon>Eukaryota</taxon>
        <taxon>Viridiplantae</taxon>
        <taxon>Chlorophyta</taxon>
        <taxon>core chlorophytes</taxon>
        <taxon>Chlorophyceae</taxon>
        <taxon>CS clade</taxon>
        <taxon>Chlamydomonadales</taxon>
        <taxon>Chlamydomonadaceae</taxon>
        <taxon>Chlamydomonas</taxon>
    </lineage>
</organism>
<dbReference type="EMBL" id="CM008967">
    <property type="protein sequence ID" value="PNW82432.1"/>
    <property type="molecule type" value="Genomic_DNA"/>
</dbReference>
<dbReference type="CDD" id="cd00038">
    <property type="entry name" value="CAP_ED"/>
    <property type="match status" value="1"/>
</dbReference>
<feature type="compositionally biased region" description="Low complexity" evidence="1">
    <location>
        <begin position="247"/>
        <end position="262"/>
    </location>
</feature>
<protein>
    <recommendedName>
        <fullName evidence="2">Cyclic nucleotide-binding domain-containing protein</fullName>
    </recommendedName>
</protein>
<feature type="compositionally biased region" description="Low complexity" evidence="1">
    <location>
        <begin position="810"/>
        <end position="831"/>
    </location>
</feature>
<name>A0A2K3DPH1_CHLRE</name>